<protein>
    <submittedName>
        <fullName evidence="5">Cellulose synthase/poly-beta-1,6-N-acetylglucosamine synthase-like glycosyltransferase</fullName>
    </submittedName>
</protein>
<gene>
    <name evidence="5" type="ORF">JOC94_002140</name>
</gene>
<name>A0ABS2R8J3_9BACI</name>
<keyword evidence="2" id="KW-0328">Glycosyltransferase</keyword>
<feature type="transmembrane region" description="Helical" evidence="4">
    <location>
        <begin position="342"/>
        <end position="362"/>
    </location>
</feature>
<comment type="similarity">
    <text evidence="1">Belongs to the glycosyltransferase 2 family.</text>
</comment>
<accession>A0ABS2R8J3</accession>
<sequence>MEVSTWTHLYQHILFIAFILLGIIGINLDAPISTFINDFNLIMFVLFTLLYSYKFVYLFVALKAKKGEHSGNSNVLNKYAVIIAARNEELVIGQLIQSIKNQKYPENFIDIFVVADNCTDNTARVAEKAGAIVRERFNKTQVGKGYALDYMIKIIESEYASRKYEGYFVFDADNLLDEHYIMEMNKTFNQGYRVITSYRNSKNYDQNWISAGYALWFLHEAEYLNLPRMVLNASCAISGTGFLVHADLIKDNGGWNYHLLTEDIEFSISQIIKGEKIGYCRNAMFYDEQPITISQSWHQRLRWAKGFYQVFSKYGRALIGCIFKGKSNWFSCYDMTMTIMPAILFSSISIIVNVFFYLAGLFEFVDEKRIVQTTTIAMVKSAFWFYGILFMIGFMTTLTEWRKIHCSGWKKIAYTITFPLFMFTYLPIAVVALFKDVEWKPIAHTVAKSLDDVR</sequence>
<dbReference type="Gene3D" id="3.90.550.10">
    <property type="entry name" value="Spore Coat Polysaccharide Biosynthesis Protein SpsA, Chain A"/>
    <property type="match status" value="1"/>
</dbReference>
<evidence type="ECO:0000256" key="2">
    <source>
        <dbReference type="ARBA" id="ARBA00022676"/>
    </source>
</evidence>
<feature type="transmembrane region" description="Helical" evidence="4">
    <location>
        <begin position="12"/>
        <end position="33"/>
    </location>
</feature>
<evidence type="ECO:0000313" key="5">
    <source>
        <dbReference type="EMBL" id="MBM7715168.1"/>
    </source>
</evidence>
<dbReference type="PANTHER" id="PTHR43630">
    <property type="entry name" value="POLY-BETA-1,6-N-ACETYL-D-GLUCOSAMINE SYNTHASE"/>
    <property type="match status" value="1"/>
</dbReference>
<keyword evidence="4" id="KW-0812">Transmembrane</keyword>
<dbReference type="InterPro" id="IPR029044">
    <property type="entry name" value="Nucleotide-diphossugar_trans"/>
</dbReference>
<organism evidence="5 6">
    <name type="scientific">Siminovitchia thermophila</name>
    <dbReference type="NCBI Taxonomy" id="1245522"/>
    <lineage>
        <taxon>Bacteria</taxon>
        <taxon>Bacillati</taxon>
        <taxon>Bacillota</taxon>
        <taxon>Bacilli</taxon>
        <taxon>Bacillales</taxon>
        <taxon>Bacillaceae</taxon>
        <taxon>Siminovitchia</taxon>
    </lineage>
</organism>
<feature type="transmembrane region" description="Helical" evidence="4">
    <location>
        <begin position="413"/>
        <end position="434"/>
    </location>
</feature>
<dbReference type="SUPFAM" id="SSF53448">
    <property type="entry name" value="Nucleotide-diphospho-sugar transferases"/>
    <property type="match status" value="1"/>
</dbReference>
<evidence type="ECO:0000256" key="4">
    <source>
        <dbReference type="SAM" id="Phobius"/>
    </source>
</evidence>
<keyword evidence="3" id="KW-0808">Transferase</keyword>
<dbReference type="Pfam" id="PF13641">
    <property type="entry name" value="Glyco_tranf_2_3"/>
    <property type="match status" value="1"/>
</dbReference>
<dbReference type="PANTHER" id="PTHR43630:SF1">
    <property type="entry name" value="POLY-BETA-1,6-N-ACETYL-D-GLUCOSAMINE SYNTHASE"/>
    <property type="match status" value="1"/>
</dbReference>
<evidence type="ECO:0000256" key="3">
    <source>
        <dbReference type="ARBA" id="ARBA00022679"/>
    </source>
</evidence>
<dbReference type="RefSeq" id="WP_171973924.1">
    <property type="nucleotide sequence ID" value="NZ_JAFBFH010000012.1"/>
</dbReference>
<keyword evidence="4" id="KW-0472">Membrane</keyword>
<feature type="transmembrane region" description="Helical" evidence="4">
    <location>
        <begin position="39"/>
        <end position="60"/>
    </location>
</feature>
<keyword evidence="6" id="KW-1185">Reference proteome</keyword>
<dbReference type="CDD" id="cd06438">
    <property type="entry name" value="EpsO_like"/>
    <property type="match status" value="1"/>
</dbReference>
<evidence type="ECO:0000256" key="1">
    <source>
        <dbReference type="ARBA" id="ARBA00006739"/>
    </source>
</evidence>
<dbReference type="EMBL" id="JAFBFH010000012">
    <property type="protein sequence ID" value="MBM7715168.1"/>
    <property type="molecule type" value="Genomic_DNA"/>
</dbReference>
<dbReference type="Proteomes" id="UP000823485">
    <property type="component" value="Unassembled WGS sequence"/>
</dbReference>
<evidence type="ECO:0000313" key="6">
    <source>
        <dbReference type="Proteomes" id="UP000823485"/>
    </source>
</evidence>
<reference evidence="5 6" key="1">
    <citation type="submission" date="2021-01" db="EMBL/GenBank/DDBJ databases">
        <title>Genomic Encyclopedia of Type Strains, Phase IV (KMG-IV): sequencing the most valuable type-strain genomes for metagenomic binning, comparative biology and taxonomic classification.</title>
        <authorList>
            <person name="Goeker M."/>
        </authorList>
    </citation>
    <scope>NUCLEOTIDE SEQUENCE [LARGE SCALE GENOMIC DNA]</scope>
    <source>
        <strain evidence="5 6">DSM 105453</strain>
    </source>
</reference>
<comment type="caution">
    <text evidence="5">The sequence shown here is derived from an EMBL/GenBank/DDBJ whole genome shotgun (WGS) entry which is preliminary data.</text>
</comment>
<keyword evidence="4" id="KW-1133">Transmembrane helix</keyword>
<proteinExistence type="inferred from homology"/>
<feature type="transmembrane region" description="Helical" evidence="4">
    <location>
        <begin position="382"/>
        <end position="401"/>
    </location>
</feature>